<evidence type="ECO:0000313" key="1">
    <source>
        <dbReference type="EMBL" id="RVW45798.1"/>
    </source>
</evidence>
<comment type="caution">
    <text evidence="1">The sequence shown here is derived from an EMBL/GenBank/DDBJ whole genome shotgun (WGS) entry which is preliminary data.</text>
</comment>
<sequence>MDELDNQKLTLVARKPCFGLPTACPSCLPVYIYLRFAQVPLI</sequence>
<proteinExistence type="predicted"/>
<reference evidence="1 2" key="1">
    <citation type="journal article" date="2018" name="PLoS Genet.">
        <title>Population sequencing reveals clonal diversity and ancestral inbreeding in the grapevine cultivar Chardonnay.</title>
        <authorList>
            <person name="Roach M.J."/>
            <person name="Johnson D.L."/>
            <person name="Bohlmann J."/>
            <person name="van Vuuren H.J."/>
            <person name="Jones S.J."/>
            <person name="Pretorius I.S."/>
            <person name="Schmidt S.A."/>
            <person name="Borneman A.R."/>
        </authorList>
    </citation>
    <scope>NUCLEOTIDE SEQUENCE [LARGE SCALE GENOMIC DNA]</scope>
    <source>
        <strain evidence="2">cv. Chardonnay</strain>
        <tissue evidence="1">Leaf</tissue>
    </source>
</reference>
<organism evidence="1 2">
    <name type="scientific">Vitis vinifera</name>
    <name type="common">Grape</name>
    <dbReference type="NCBI Taxonomy" id="29760"/>
    <lineage>
        <taxon>Eukaryota</taxon>
        <taxon>Viridiplantae</taxon>
        <taxon>Streptophyta</taxon>
        <taxon>Embryophyta</taxon>
        <taxon>Tracheophyta</taxon>
        <taxon>Spermatophyta</taxon>
        <taxon>Magnoliopsida</taxon>
        <taxon>eudicotyledons</taxon>
        <taxon>Gunneridae</taxon>
        <taxon>Pentapetalae</taxon>
        <taxon>rosids</taxon>
        <taxon>Vitales</taxon>
        <taxon>Vitaceae</taxon>
        <taxon>Viteae</taxon>
        <taxon>Vitis</taxon>
    </lineage>
</organism>
<evidence type="ECO:0000313" key="2">
    <source>
        <dbReference type="Proteomes" id="UP000288805"/>
    </source>
</evidence>
<accession>A0A438EDR6</accession>
<dbReference type="AlphaFoldDB" id="A0A438EDR6"/>
<gene>
    <name evidence="1" type="primary">MTX1_2</name>
    <name evidence="1" type="ORF">CK203_086271</name>
</gene>
<protein>
    <submittedName>
        <fullName evidence="1">Mitochondrial outer membrane import complex protein METAXIN</fullName>
    </submittedName>
</protein>
<dbReference type="EMBL" id="QGNW01001311">
    <property type="protein sequence ID" value="RVW45798.1"/>
    <property type="molecule type" value="Genomic_DNA"/>
</dbReference>
<name>A0A438EDR6_VITVI</name>
<dbReference type="Proteomes" id="UP000288805">
    <property type="component" value="Unassembled WGS sequence"/>
</dbReference>